<keyword evidence="4 5" id="KW-0732">Signal</keyword>
<comment type="subcellular location">
    <subcellularLocation>
        <location evidence="1">Cell envelope</location>
    </subcellularLocation>
</comment>
<evidence type="ECO:0000256" key="4">
    <source>
        <dbReference type="ARBA" id="ARBA00022729"/>
    </source>
</evidence>
<dbReference type="CDD" id="cd01146">
    <property type="entry name" value="FhuD"/>
    <property type="match status" value="1"/>
</dbReference>
<dbReference type="PANTHER" id="PTHR30532">
    <property type="entry name" value="IRON III DICITRATE-BINDING PERIPLASMIC PROTEIN"/>
    <property type="match status" value="1"/>
</dbReference>
<dbReference type="EMBL" id="JBHLZP010000184">
    <property type="protein sequence ID" value="MFB9835192.1"/>
    <property type="molecule type" value="Genomic_DNA"/>
</dbReference>
<dbReference type="PROSITE" id="PS51257">
    <property type="entry name" value="PROKAR_LIPOPROTEIN"/>
    <property type="match status" value="1"/>
</dbReference>
<dbReference type="InterPro" id="IPR002491">
    <property type="entry name" value="ABC_transptr_periplasmic_BD"/>
</dbReference>
<feature type="signal peptide" evidence="5">
    <location>
        <begin position="1"/>
        <end position="24"/>
    </location>
</feature>
<organism evidence="7 8">
    <name type="scientific">Actinoallomurus acaciae</name>
    <dbReference type="NCBI Taxonomy" id="502577"/>
    <lineage>
        <taxon>Bacteria</taxon>
        <taxon>Bacillati</taxon>
        <taxon>Actinomycetota</taxon>
        <taxon>Actinomycetes</taxon>
        <taxon>Streptosporangiales</taxon>
        <taxon>Thermomonosporaceae</taxon>
        <taxon>Actinoallomurus</taxon>
    </lineage>
</organism>
<dbReference type="RefSeq" id="WP_378206216.1">
    <property type="nucleotide sequence ID" value="NZ_JBHLZP010000184.1"/>
</dbReference>
<dbReference type="PROSITE" id="PS50983">
    <property type="entry name" value="FE_B12_PBP"/>
    <property type="match status" value="1"/>
</dbReference>
<dbReference type="Gene3D" id="3.40.50.1980">
    <property type="entry name" value="Nitrogenase molybdenum iron protein domain"/>
    <property type="match status" value="2"/>
</dbReference>
<dbReference type="Pfam" id="PF01497">
    <property type="entry name" value="Peripla_BP_2"/>
    <property type="match status" value="1"/>
</dbReference>
<dbReference type="PANTHER" id="PTHR30532:SF24">
    <property type="entry name" value="FERRIC ENTEROBACTIN-BINDING PERIPLASMIC PROTEIN FEPB"/>
    <property type="match status" value="1"/>
</dbReference>
<reference evidence="7 8" key="1">
    <citation type="submission" date="2024-09" db="EMBL/GenBank/DDBJ databases">
        <authorList>
            <person name="Sun Q."/>
            <person name="Mori K."/>
        </authorList>
    </citation>
    <scope>NUCLEOTIDE SEQUENCE [LARGE SCALE GENOMIC DNA]</scope>
    <source>
        <strain evidence="7 8">TBRC 0563</strain>
    </source>
</reference>
<name>A0ABV5YLD8_9ACTN</name>
<evidence type="ECO:0000256" key="3">
    <source>
        <dbReference type="ARBA" id="ARBA00022448"/>
    </source>
</evidence>
<comment type="caution">
    <text evidence="7">The sequence shown here is derived from an EMBL/GenBank/DDBJ whole genome shotgun (WGS) entry which is preliminary data.</text>
</comment>
<keyword evidence="3" id="KW-0813">Transport</keyword>
<feature type="domain" description="Fe/B12 periplasmic-binding" evidence="6">
    <location>
        <begin position="56"/>
        <end position="325"/>
    </location>
</feature>
<evidence type="ECO:0000313" key="8">
    <source>
        <dbReference type="Proteomes" id="UP001589627"/>
    </source>
</evidence>
<evidence type="ECO:0000256" key="2">
    <source>
        <dbReference type="ARBA" id="ARBA00008814"/>
    </source>
</evidence>
<keyword evidence="8" id="KW-1185">Reference proteome</keyword>
<accession>A0ABV5YLD8</accession>
<protein>
    <submittedName>
        <fullName evidence="7">Iron-siderophore ABC transporter substrate-binding protein</fullName>
    </submittedName>
</protein>
<evidence type="ECO:0000256" key="5">
    <source>
        <dbReference type="SAM" id="SignalP"/>
    </source>
</evidence>
<proteinExistence type="inferred from homology"/>
<dbReference type="InterPro" id="IPR051313">
    <property type="entry name" value="Bact_iron-sidero_bind"/>
</dbReference>
<evidence type="ECO:0000313" key="7">
    <source>
        <dbReference type="EMBL" id="MFB9835192.1"/>
    </source>
</evidence>
<evidence type="ECO:0000259" key="6">
    <source>
        <dbReference type="PROSITE" id="PS50983"/>
    </source>
</evidence>
<evidence type="ECO:0000256" key="1">
    <source>
        <dbReference type="ARBA" id="ARBA00004196"/>
    </source>
</evidence>
<sequence>MKKNIRWAILLVAALSLAAGCTNSANTDTAKAADKGFPVSVSGKLGTATITHRPKRVVALSWTDADIALSLGVTPIAMQKIPVVAGGVEPWTKQWLKGATPTLLDTSKGDPIDKIVALKPDLILATKDYALQQSYPQLSKFAPVVSYVNGPNLDTWQDATRTIAKALGVPDRASGVISKTESQISQTKAAHPELNGKTYTFLISPNDSGIWAINTTKDVSAQFMASLGLSLTPTVTKMPTSSTPGRAFISFENLDKADADIIILTGPPGTPAKMKAIPGFRHLKAITKNAYVPLDLVPAEAIGFPSAPSLDWALKNLIPDLSQAAKR</sequence>
<dbReference type="Proteomes" id="UP001589627">
    <property type="component" value="Unassembled WGS sequence"/>
</dbReference>
<gene>
    <name evidence="7" type="ORF">ACFFNX_23700</name>
</gene>
<comment type="similarity">
    <text evidence="2">Belongs to the bacterial solute-binding protein 8 family.</text>
</comment>
<feature type="chain" id="PRO_5045926149" evidence="5">
    <location>
        <begin position="25"/>
        <end position="327"/>
    </location>
</feature>
<dbReference type="SUPFAM" id="SSF53807">
    <property type="entry name" value="Helical backbone' metal receptor"/>
    <property type="match status" value="1"/>
</dbReference>